<name>A0A8D7ZZH0_CULPI</name>
<feature type="region of interest" description="Disordered" evidence="1">
    <location>
        <begin position="152"/>
        <end position="179"/>
    </location>
</feature>
<evidence type="ECO:0000313" key="2">
    <source>
        <dbReference type="EMBL" id="CAG6445627.1"/>
    </source>
</evidence>
<evidence type="ECO:0000256" key="1">
    <source>
        <dbReference type="SAM" id="MobiDB-lite"/>
    </source>
</evidence>
<protein>
    <submittedName>
        <fullName evidence="2">(northern house mosquito) hypothetical protein</fullName>
    </submittedName>
</protein>
<accession>A0A8D7ZZH0</accession>
<dbReference type="EMBL" id="HBUE01005251">
    <property type="protein sequence ID" value="CAG6445627.1"/>
    <property type="molecule type" value="Transcribed_RNA"/>
</dbReference>
<dbReference type="AlphaFoldDB" id="A0A8D7ZZH0"/>
<reference evidence="2" key="1">
    <citation type="submission" date="2021-05" db="EMBL/GenBank/DDBJ databases">
        <authorList>
            <person name="Alioto T."/>
            <person name="Alioto T."/>
            <person name="Gomez Garrido J."/>
        </authorList>
    </citation>
    <scope>NUCLEOTIDE SEQUENCE</scope>
</reference>
<sequence>MCLHRDRQLRPGHATAGSEQLEAVLRGQDAVHQRLGQAETLYAVGEDVLRERARHRGVSVEADQGDLETVEEEAIAEECGPVHCERDEGGAVQPVTVADGFDEVSARGGRSLSREFDAVGRVHDTPAGRQRERVGGVSGSRRVCALRSHGEAGLLRDGDGLAPVGDPEGGQSDGVARGG</sequence>
<organism evidence="2">
    <name type="scientific">Culex pipiens</name>
    <name type="common">House mosquito</name>
    <dbReference type="NCBI Taxonomy" id="7175"/>
    <lineage>
        <taxon>Eukaryota</taxon>
        <taxon>Metazoa</taxon>
        <taxon>Ecdysozoa</taxon>
        <taxon>Arthropoda</taxon>
        <taxon>Hexapoda</taxon>
        <taxon>Insecta</taxon>
        <taxon>Pterygota</taxon>
        <taxon>Neoptera</taxon>
        <taxon>Endopterygota</taxon>
        <taxon>Diptera</taxon>
        <taxon>Nematocera</taxon>
        <taxon>Culicoidea</taxon>
        <taxon>Culicidae</taxon>
        <taxon>Culicinae</taxon>
        <taxon>Culicini</taxon>
        <taxon>Culex</taxon>
        <taxon>Culex</taxon>
    </lineage>
</organism>
<proteinExistence type="predicted"/>
<feature type="compositionally biased region" description="Gly residues" evidence="1">
    <location>
        <begin position="167"/>
        <end position="179"/>
    </location>
</feature>